<dbReference type="SMART" id="SM00460">
    <property type="entry name" value="TGc"/>
    <property type="match status" value="1"/>
</dbReference>
<dbReference type="RefSeq" id="WP_147825697.1">
    <property type="nucleotide sequence ID" value="NZ_BAAARG010000002.1"/>
</dbReference>
<reference evidence="2 3" key="1">
    <citation type="submission" date="2019-08" db="EMBL/GenBank/DDBJ databases">
        <authorList>
            <person name="Dong K."/>
        </authorList>
    </citation>
    <scope>NUCLEOTIDE SEQUENCE [LARGE SCALE GENOMIC DNA]</scope>
    <source>
        <strain evidence="2 3">M4-8</strain>
    </source>
</reference>
<proteinExistence type="predicted"/>
<dbReference type="PANTHER" id="PTHR33490:SF12">
    <property type="entry name" value="BLL5557 PROTEIN"/>
    <property type="match status" value="1"/>
</dbReference>
<comment type="caution">
    <text evidence="2">The sequence shown here is derived from an EMBL/GenBank/DDBJ whole genome shotgun (WGS) entry which is preliminary data.</text>
</comment>
<evidence type="ECO:0000313" key="2">
    <source>
        <dbReference type="EMBL" id="TXK04562.1"/>
    </source>
</evidence>
<dbReference type="PANTHER" id="PTHR33490">
    <property type="entry name" value="BLR5614 PROTEIN-RELATED"/>
    <property type="match status" value="1"/>
</dbReference>
<dbReference type="OrthoDB" id="5438043at2"/>
<dbReference type="SUPFAM" id="SSF54001">
    <property type="entry name" value="Cysteine proteinases"/>
    <property type="match status" value="1"/>
</dbReference>
<dbReference type="EMBL" id="VRSW01000002">
    <property type="protein sequence ID" value="TXK04562.1"/>
    <property type="molecule type" value="Genomic_DNA"/>
</dbReference>
<evidence type="ECO:0000313" key="3">
    <source>
        <dbReference type="Proteomes" id="UP000321196"/>
    </source>
</evidence>
<dbReference type="Proteomes" id="UP000321196">
    <property type="component" value="Unassembled WGS sequence"/>
</dbReference>
<sequence>MTRLVRCSMVQEVGPAVDLIFSIAAHPSHQITAETLTFTMAGEAVSAREIINLDGSRLHRVTPDAGLLEIEYQASIERPATQEHITEAGLMQYQRPSRYAESDILFRQARALFTGLHGSALLNAVAEFVNTTLTYSPADTTPTDSAVTTLATQRGVCRDFSHLTIAMLRAMDVPARYVACYAPGLVPMDFHAVTEAFVDGAWHVVDTTGLTDPSYLVRIASGRDAADCAFLTFHGGSARLKRLQIDAWVQEGETRIDPSPLVVDRTQLVRIT</sequence>
<dbReference type="Gene3D" id="2.60.40.2250">
    <property type="match status" value="1"/>
</dbReference>
<name>A0A5C8HLT7_9MICO</name>
<protein>
    <submittedName>
        <fullName evidence="2">Transglutaminase family protein</fullName>
    </submittedName>
</protein>
<dbReference type="InterPro" id="IPR038765">
    <property type="entry name" value="Papain-like_cys_pep_sf"/>
</dbReference>
<feature type="domain" description="Transglutaminase-like" evidence="1">
    <location>
        <begin position="149"/>
        <end position="209"/>
    </location>
</feature>
<organism evidence="2 3">
    <name type="scientific">Microbacterium mitrae</name>
    <dbReference type="NCBI Taxonomy" id="664640"/>
    <lineage>
        <taxon>Bacteria</taxon>
        <taxon>Bacillati</taxon>
        <taxon>Actinomycetota</taxon>
        <taxon>Actinomycetes</taxon>
        <taxon>Micrococcales</taxon>
        <taxon>Microbacteriaceae</taxon>
        <taxon>Microbacterium</taxon>
    </lineage>
</organism>
<accession>A0A5C8HLT7</accession>
<gene>
    <name evidence="2" type="ORF">FVP60_07720</name>
</gene>
<dbReference type="Gene3D" id="3.10.620.30">
    <property type="match status" value="1"/>
</dbReference>
<keyword evidence="3" id="KW-1185">Reference proteome</keyword>
<dbReference type="Pfam" id="PF01841">
    <property type="entry name" value="Transglut_core"/>
    <property type="match status" value="1"/>
</dbReference>
<dbReference type="AlphaFoldDB" id="A0A5C8HLT7"/>
<dbReference type="InterPro" id="IPR002931">
    <property type="entry name" value="Transglutaminase-like"/>
</dbReference>
<evidence type="ECO:0000259" key="1">
    <source>
        <dbReference type="SMART" id="SM00460"/>
    </source>
</evidence>